<dbReference type="Proteomes" id="UP000827549">
    <property type="component" value="Chromosome 3"/>
</dbReference>
<protein>
    <recommendedName>
        <fullName evidence="3">DUF7729 domain-containing protein</fullName>
    </recommendedName>
</protein>
<gene>
    <name evidence="4" type="ORF">LOC62_03G004713</name>
</gene>
<dbReference type="GeneID" id="87807948"/>
<dbReference type="AlphaFoldDB" id="A0AAF0Y6K9"/>
<dbReference type="Pfam" id="PF24855">
    <property type="entry name" value="DUF7729"/>
    <property type="match status" value="1"/>
</dbReference>
<feature type="compositionally biased region" description="Pro residues" evidence="1">
    <location>
        <begin position="114"/>
        <end position="132"/>
    </location>
</feature>
<evidence type="ECO:0000259" key="3">
    <source>
        <dbReference type="Pfam" id="PF24855"/>
    </source>
</evidence>
<accession>A0AAF0Y6K9</accession>
<evidence type="ECO:0000313" key="4">
    <source>
        <dbReference type="EMBL" id="WOO81183.1"/>
    </source>
</evidence>
<organism evidence="4 5">
    <name type="scientific">Vanrija pseudolonga</name>
    <dbReference type="NCBI Taxonomy" id="143232"/>
    <lineage>
        <taxon>Eukaryota</taxon>
        <taxon>Fungi</taxon>
        <taxon>Dikarya</taxon>
        <taxon>Basidiomycota</taxon>
        <taxon>Agaricomycotina</taxon>
        <taxon>Tremellomycetes</taxon>
        <taxon>Trichosporonales</taxon>
        <taxon>Trichosporonaceae</taxon>
        <taxon>Vanrija</taxon>
    </lineage>
</organism>
<dbReference type="EMBL" id="CP086716">
    <property type="protein sequence ID" value="WOO81183.1"/>
    <property type="molecule type" value="Genomic_DNA"/>
</dbReference>
<evidence type="ECO:0000313" key="5">
    <source>
        <dbReference type="Proteomes" id="UP000827549"/>
    </source>
</evidence>
<dbReference type="PANTHER" id="PTHR39460:SF1">
    <property type="entry name" value="C6 TRANSCRIPTION FACTOR"/>
    <property type="match status" value="1"/>
</dbReference>
<sequence>MRLSLWGLAFIVASVGSATERHHHSHSRPRGLPPERLAPSPIPRHRPRQGSGASLDVETSATGSVEPSTSTEKGIITFSPSSSASGDGGSPDSGSAVVSSSAPTSSSTATRADIPPPQPPTPIPTSAPQPVPTPLDALSYSLSQSCLQYVGTLIAPSSKFMTCLPFSLLLSTSSAYKNQVSAATRSGNWTFLNELIAYTNSPQPSPASCDQTFKSILTAFADKANCGGDLGGGLAVAKQAQSGIGNYAVMRTASGLVNPNTGVYCYLEALANVKPDDMYLWMLPSGNIIPTTSTPTCSPCSGLLMNHFAAWTANTTSLNSTIVASAVATINGKCGSSFISTTPVVSSAHSRSRHDGLCLAFLSLLIGALLHF</sequence>
<keyword evidence="2" id="KW-0732">Signal</keyword>
<dbReference type="InterPro" id="IPR056146">
    <property type="entry name" value="DUF7729"/>
</dbReference>
<dbReference type="PANTHER" id="PTHR39460">
    <property type="entry name" value="EXPRESSED PROTEIN"/>
    <property type="match status" value="1"/>
</dbReference>
<feature type="chain" id="PRO_5042219793" description="DUF7729 domain-containing protein" evidence="2">
    <location>
        <begin position="19"/>
        <end position="372"/>
    </location>
</feature>
<feature type="compositionally biased region" description="Low complexity" evidence="1">
    <location>
        <begin position="92"/>
        <end position="110"/>
    </location>
</feature>
<dbReference type="RefSeq" id="XP_062627215.1">
    <property type="nucleotide sequence ID" value="XM_062771231.1"/>
</dbReference>
<evidence type="ECO:0000256" key="1">
    <source>
        <dbReference type="SAM" id="MobiDB-lite"/>
    </source>
</evidence>
<feature type="signal peptide" evidence="2">
    <location>
        <begin position="1"/>
        <end position="18"/>
    </location>
</feature>
<name>A0AAF0Y6K9_9TREE</name>
<feature type="region of interest" description="Disordered" evidence="1">
    <location>
        <begin position="17"/>
        <end position="132"/>
    </location>
</feature>
<keyword evidence="5" id="KW-1185">Reference proteome</keyword>
<feature type="compositionally biased region" description="Polar residues" evidence="1">
    <location>
        <begin position="57"/>
        <end position="72"/>
    </location>
</feature>
<proteinExistence type="predicted"/>
<feature type="domain" description="DUF7729" evidence="3">
    <location>
        <begin position="131"/>
        <end position="342"/>
    </location>
</feature>
<evidence type="ECO:0000256" key="2">
    <source>
        <dbReference type="SAM" id="SignalP"/>
    </source>
</evidence>
<reference evidence="4" key="1">
    <citation type="submission" date="2023-10" db="EMBL/GenBank/DDBJ databases">
        <authorList>
            <person name="Noh H."/>
        </authorList>
    </citation>
    <scope>NUCLEOTIDE SEQUENCE</scope>
    <source>
        <strain evidence="4">DUCC4014</strain>
    </source>
</reference>